<dbReference type="Proteomes" id="UP000694892">
    <property type="component" value="Chromosome 1S"/>
</dbReference>
<organism evidence="1 2">
    <name type="scientific">Xenopus laevis</name>
    <name type="common">African clawed frog</name>
    <dbReference type="NCBI Taxonomy" id="8355"/>
    <lineage>
        <taxon>Eukaryota</taxon>
        <taxon>Metazoa</taxon>
        <taxon>Chordata</taxon>
        <taxon>Craniata</taxon>
        <taxon>Vertebrata</taxon>
        <taxon>Euteleostomi</taxon>
        <taxon>Amphibia</taxon>
        <taxon>Batrachia</taxon>
        <taxon>Anura</taxon>
        <taxon>Pipoidea</taxon>
        <taxon>Pipidae</taxon>
        <taxon>Xenopodinae</taxon>
        <taxon>Xenopus</taxon>
        <taxon>Xenopus</taxon>
    </lineage>
</organism>
<dbReference type="AlphaFoldDB" id="A0A974I1R2"/>
<gene>
    <name evidence="1" type="ORF">XELAEV_18010933mg</name>
</gene>
<evidence type="ECO:0000313" key="2">
    <source>
        <dbReference type="Proteomes" id="UP000694892"/>
    </source>
</evidence>
<accession>A0A974I1R2</accession>
<protein>
    <submittedName>
        <fullName evidence="1">Uncharacterized protein</fullName>
    </submittedName>
</protein>
<proteinExistence type="predicted"/>
<name>A0A974I1R2_XENLA</name>
<reference evidence="2" key="1">
    <citation type="journal article" date="2016" name="Nature">
        <title>Genome evolution in the allotetraploid frog Xenopus laevis.</title>
        <authorList>
            <person name="Session A.M."/>
            <person name="Uno Y."/>
            <person name="Kwon T."/>
            <person name="Chapman J.A."/>
            <person name="Toyoda A."/>
            <person name="Takahashi S."/>
            <person name="Fukui A."/>
            <person name="Hikosaka A."/>
            <person name="Suzuki A."/>
            <person name="Kondo M."/>
            <person name="van Heeringen S.J."/>
            <person name="Quigley I."/>
            <person name="Heinz S."/>
            <person name="Ogino H."/>
            <person name="Ochi H."/>
            <person name="Hellsten U."/>
            <person name="Lyons J.B."/>
            <person name="Simakov O."/>
            <person name="Putnam N."/>
            <person name="Stites J."/>
            <person name="Kuroki Y."/>
            <person name="Tanaka T."/>
            <person name="Michiue T."/>
            <person name="Watanabe M."/>
            <person name="Bogdanovic O."/>
            <person name="Lister R."/>
            <person name="Georgiou G."/>
            <person name="Paranjpe S.S."/>
            <person name="van Kruijsbergen I."/>
            <person name="Shu S."/>
            <person name="Carlson J."/>
            <person name="Kinoshita T."/>
            <person name="Ohta Y."/>
            <person name="Mawaribuchi S."/>
            <person name="Jenkins J."/>
            <person name="Grimwood J."/>
            <person name="Schmutz J."/>
            <person name="Mitros T."/>
            <person name="Mozaffari S.V."/>
            <person name="Suzuki Y."/>
            <person name="Haramoto Y."/>
            <person name="Yamamoto T.S."/>
            <person name="Takagi C."/>
            <person name="Heald R."/>
            <person name="Miller K."/>
            <person name="Haudenschild C."/>
            <person name="Kitzman J."/>
            <person name="Nakayama T."/>
            <person name="Izutsu Y."/>
            <person name="Robert J."/>
            <person name="Fortriede J."/>
            <person name="Burns K."/>
            <person name="Lotay V."/>
            <person name="Karimi K."/>
            <person name="Yasuoka Y."/>
            <person name="Dichmann D.S."/>
            <person name="Flajnik M.F."/>
            <person name="Houston D.W."/>
            <person name="Shendure J."/>
            <person name="DuPasquier L."/>
            <person name="Vize P.D."/>
            <person name="Zorn A.M."/>
            <person name="Ito M."/>
            <person name="Marcotte E.M."/>
            <person name="Wallingford J.B."/>
            <person name="Ito Y."/>
            <person name="Asashima M."/>
            <person name="Ueno N."/>
            <person name="Matsuda Y."/>
            <person name="Veenstra G.J."/>
            <person name="Fujiyama A."/>
            <person name="Harland R.M."/>
            <person name="Taira M."/>
            <person name="Rokhsar D.S."/>
        </authorList>
    </citation>
    <scope>NUCLEOTIDE SEQUENCE [LARGE SCALE GENOMIC DNA]</scope>
    <source>
        <strain evidence="2">J</strain>
    </source>
</reference>
<dbReference type="EMBL" id="CM004467">
    <property type="protein sequence ID" value="OCT98702.1"/>
    <property type="molecule type" value="Genomic_DNA"/>
</dbReference>
<evidence type="ECO:0000313" key="1">
    <source>
        <dbReference type="EMBL" id="OCT98702.1"/>
    </source>
</evidence>
<sequence length="69" mass="7899">MPYTAEAGDFRKMPGISFLKPSPPHSSYCLTPHSFQPKRMHNGFLISHMSGEQRIYFFSCLQITSAKVY</sequence>